<keyword evidence="1" id="KW-0812">Transmembrane</keyword>
<dbReference type="InterPro" id="IPR052383">
    <property type="entry name" value="Anti-sigma-E_RseA-like"/>
</dbReference>
<gene>
    <name evidence="3" type="ordered locus">Msip34_1786</name>
</gene>
<dbReference type="HOGENOM" id="CLU_081225_1_1_4"/>
<dbReference type="PANTHER" id="PTHR38104">
    <property type="match status" value="1"/>
</dbReference>
<evidence type="ECO:0000256" key="1">
    <source>
        <dbReference type="SAM" id="Phobius"/>
    </source>
</evidence>
<dbReference type="PANTHER" id="PTHR38104:SF1">
    <property type="entry name" value="ANTI-SIGMA-E FACTOR RSEA"/>
    <property type="match status" value="1"/>
</dbReference>
<dbReference type="GO" id="GO:0016989">
    <property type="term" value="F:sigma factor antagonist activity"/>
    <property type="evidence" value="ECO:0007669"/>
    <property type="project" value="InterPro"/>
</dbReference>
<dbReference type="eggNOG" id="COG3073">
    <property type="taxonomic scope" value="Bacteria"/>
</dbReference>
<dbReference type="AlphaFoldDB" id="C6X6N8"/>
<dbReference type="RefSeq" id="WP_015830420.1">
    <property type="nucleotide sequence ID" value="NC_012969.1"/>
</dbReference>
<proteinExistence type="predicted"/>
<dbReference type="CDD" id="cd16328">
    <property type="entry name" value="RseA_N"/>
    <property type="match status" value="1"/>
</dbReference>
<dbReference type="STRING" id="582744.Msip34_1786"/>
<evidence type="ECO:0000313" key="3">
    <source>
        <dbReference type="EMBL" id="ACT51031.1"/>
    </source>
</evidence>
<dbReference type="KEGG" id="mei:Msip34_1786"/>
<feature type="domain" description="Anti sigma-E protein RseA N-terminal" evidence="2">
    <location>
        <begin position="2"/>
        <end position="85"/>
    </location>
</feature>
<accession>C6X6N8</accession>
<keyword evidence="1" id="KW-1133">Transmembrane helix</keyword>
<sequence length="151" mass="16724">MKDQVSALVDEELSLEDSEYLYTAIRSSETLSDSWTTYHLIGDCMRGSPIFKADLTDRIMQQLEQEPVVLAPKAKKAVYKTPTLWSVAASVAAVMFVGWMVLQQQVQTHGEAAPAEIAQNVASEYLLAHQSMAPSNSAYYIQPASYSESEK</sequence>
<dbReference type="Proteomes" id="UP000002743">
    <property type="component" value="Chromosome"/>
</dbReference>
<dbReference type="OrthoDB" id="8561243at2"/>
<dbReference type="InterPro" id="IPR036147">
    <property type="entry name" value="Anti-sigma_E_RseA_N_sf"/>
</dbReference>
<reference evidence="4" key="1">
    <citation type="submission" date="2009-07" db="EMBL/GenBank/DDBJ databases">
        <title>Complete sequence of chromosome of Methylovorus sp. SIP3-4.</title>
        <authorList>
            <person name="Lucas S."/>
            <person name="Copeland A."/>
            <person name="Lapidus A."/>
            <person name="Glavina del Rio T."/>
            <person name="Tice H."/>
            <person name="Bruce D."/>
            <person name="Goodwin L."/>
            <person name="Pitluck S."/>
            <person name="Clum A."/>
            <person name="Larimer F."/>
            <person name="Land M."/>
            <person name="Hauser L."/>
            <person name="Kyrpides N."/>
            <person name="Mikhailova N."/>
            <person name="Kayluzhnaya M."/>
            <person name="Chistoserdova L."/>
        </authorList>
    </citation>
    <scope>NUCLEOTIDE SEQUENCE [LARGE SCALE GENOMIC DNA]</scope>
    <source>
        <strain evidence="4">SIP3-4</strain>
    </source>
</reference>
<dbReference type="Pfam" id="PF03872">
    <property type="entry name" value="RseA_N"/>
    <property type="match status" value="1"/>
</dbReference>
<protein>
    <submittedName>
        <fullName evidence="3">Anti sigma-E protein, RseA</fullName>
    </submittedName>
</protein>
<evidence type="ECO:0000313" key="4">
    <source>
        <dbReference type="Proteomes" id="UP000002743"/>
    </source>
</evidence>
<keyword evidence="1" id="KW-0472">Membrane</keyword>
<organism evidence="3 4">
    <name type="scientific">Methylovorus glucosotrophus (strain SIP3-4)</name>
    <dbReference type="NCBI Taxonomy" id="582744"/>
    <lineage>
        <taxon>Bacteria</taxon>
        <taxon>Pseudomonadati</taxon>
        <taxon>Pseudomonadota</taxon>
        <taxon>Betaproteobacteria</taxon>
        <taxon>Nitrosomonadales</taxon>
        <taxon>Methylophilaceae</taxon>
        <taxon>Methylovorus</taxon>
    </lineage>
</organism>
<keyword evidence="4" id="KW-1185">Reference proteome</keyword>
<reference evidence="3 4" key="2">
    <citation type="journal article" date="2011" name="J. Bacteriol.">
        <title>Genomes of three methylotrophs from a single niche uncover genetic and metabolic divergence of Methylophilaceae.</title>
        <authorList>
            <person name="Lapidus A."/>
            <person name="Clum A."/>
            <person name="Labutti K."/>
            <person name="Kaluzhnaya M.G."/>
            <person name="Lim S."/>
            <person name="Beck D.A."/>
            <person name="Glavina Del Rio T."/>
            <person name="Nolan M."/>
            <person name="Mavromatis K."/>
            <person name="Huntemann M."/>
            <person name="Lucas S."/>
            <person name="Lidstrom M.E."/>
            <person name="Ivanova N."/>
            <person name="Chistoserdova L."/>
        </authorList>
    </citation>
    <scope>NUCLEOTIDE SEQUENCE [LARGE SCALE GENOMIC DNA]</scope>
    <source>
        <strain evidence="3 4">SIP3-4</strain>
    </source>
</reference>
<name>C6X6N8_METGS</name>
<dbReference type="EMBL" id="CP001674">
    <property type="protein sequence ID" value="ACT51031.1"/>
    <property type="molecule type" value="Genomic_DNA"/>
</dbReference>
<dbReference type="SUPFAM" id="SSF89069">
    <property type="entry name" value="N-terminal, cytoplasmic domain of anti-sigmaE factor RseA"/>
    <property type="match status" value="1"/>
</dbReference>
<evidence type="ECO:0000259" key="2">
    <source>
        <dbReference type="Pfam" id="PF03872"/>
    </source>
</evidence>
<feature type="transmembrane region" description="Helical" evidence="1">
    <location>
        <begin position="83"/>
        <end position="102"/>
    </location>
</feature>
<dbReference type="InterPro" id="IPR005572">
    <property type="entry name" value="Anti-sigma_E_RseA_N"/>
</dbReference>
<dbReference type="Gene3D" id="1.10.10.880">
    <property type="entry name" value="Anti sigma-E protein RseA, N-terminal domain"/>
    <property type="match status" value="1"/>
</dbReference>